<dbReference type="RefSeq" id="WP_308490674.1">
    <property type="nucleotide sequence ID" value="NZ_JAVFCB010000014.1"/>
</dbReference>
<dbReference type="EMBL" id="JAVFCB010000014">
    <property type="protein sequence ID" value="MDQ4215722.1"/>
    <property type="molecule type" value="Genomic_DNA"/>
</dbReference>
<evidence type="ECO:0000313" key="4">
    <source>
        <dbReference type="Proteomes" id="UP001230289"/>
    </source>
</evidence>
<feature type="region of interest" description="Disordered" evidence="1">
    <location>
        <begin position="88"/>
        <end position="122"/>
    </location>
</feature>
<reference evidence="3 4" key="1">
    <citation type="submission" date="2023-08" db="EMBL/GenBank/DDBJ databases">
        <title>Microbacterium sp. nov., isolated from a waste landfill.</title>
        <authorList>
            <person name="Wen W."/>
        </authorList>
    </citation>
    <scope>NUCLEOTIDE SEQUENCE [LARGE SCALE GENOMIC DNA]</scope>
    <source>
        <strain evidence="3 4">ASV81</strain>
    </source>
</reference>
<feature type="transmembrane region" description="Helical" evidence="2">
    <location>
        <begin position="244"/>
        <end position="269"/>
    </location>
</feature>
<feature type="transmembrane region" description="Helical" evidence="2">
    <location>
        <begin position="367"/>
        <end position="388"/>
    </location>
</feature>
<keyword evidence="2" id="KW-0812">Transmembrane</keyword>
<evidence type="ECO:0000313" key="3">
    <source>
        <dbReference type="EMBL" id="MDQ4215722.1"/>
    </source>
</evidence>
<sequence>MSPVGDGVSSPSAAAASLNDPGRSRSGSVLRRGLPRVAGGEPWPPAGAAAAPAITAAAPAPVSEPVEGMIPQTAQVLDAAPATATATAPSGAAAAAPGSALRRGLPRVAGGDPWPPAGTAAAVPTVPVVDRAERDDTQLVTSAATATAAATPPGSAVAPRPDVSAPLPFTRTVWQGVAPRHAAAVAPAPSRLRPTWPQALSGLFAAAGLAILAGAGVALVRAFLSLPFMHDFLAAFPGEYRLPAGTAVGIPGWIGWQHFFNIFLMTLIIRSGLQVRTQKRPTVFWTPHKVAKGKISLTLWFHQALDLLWIVNGAIFVVLLFATGQWVRIVPTSWEVFPNALSALLQYVSFDWPTENGWVNYNSLQQLAYFTIVFLAAPVAIVTGFRMSSVWPKKAESLSKAYPVEWARAVHFPTMLFFSAFIVVHVALVFLTGMLRNLNHMFASQDAVTWTGFWVFVLAMVVVAVGWIAARPLVLAPIARLFGKVSGR</sequence>
<evidence type="ECO:0000256" key="2">
    <source>
        <dbReference type="SAM" id="Phobius"/>
    </source>
</evidence>
<feature type="compositionally biased region" description="Low complexity" evidence="1">
    <location>
        <begin position="24"/>
        <end position="50"/>
    </location>
</feature>
<dbReference type="InterPro" id="IPR016174">
    <property type="entry name" value="Di-haem_cyt_TM"/>
</dbReference>
<feature type="transmembrane region" description="Helical" evidence="2">
    <location>
        <begin position="307"/>
        <end position="327"/>
    </location>
</feature>
<accession>A0ABU0XLL0</accession>
<name>A0ABU0XLL0_9MICO</name>
<comment type="caution">
    <text evidence="3">The sequence shown here is derived from an EMBL/GenBank/DDBJ whole genome shotgun (WGS) entry which is preliminary data.</text>
</comment>
<dbReference type="SUPFAM" id="SSF81342">
    <property type="entry name" value="Transmembrane di-heme cytochromes"/>
    <property type="match status" value="1"/>
</dbReference>
<feature type="compositionally biased region" description="Low complexity" evidence="1">
    <location>
        <begin position="143"/>
        <end position="159"/>
    </location>
</feature>
<feature type="transmembrane region" description="Helical" evidence="2">
    <location>
        <begin position="451"/>
        <end position="470"/>
    </location>
</feature>
<feature type="transmembrane region" description="Helical" evidence="2">
    <location>
        <begin position="409"/>
        <end position="431"/>
    </location>
</feature>
<dbReference type="Proteomes" id="UP001230289">
    <property type="component" value="Unassembled WGS sequence"/>
</dbReference>
<dbReference type="PANTHER" id="PTHR30485:SF1">
    <property type="entry name" value="CYTOCHROME YDHU-RELATED"/>
    <property type="match status" value="1"/>
</dbReference>
<keyword evidence="4" id="KW-1185">Reference proteome</keyword>
<organism evidence="3 4">
    <name type="scientific">Microbacterium capsulatum</name>
    <dbReference type="NCBI Taxonomy" id="3041921"/>
    <lineage>
        <taxon>Bacteria</taxon>
        <taxon>Bacillati</taxon>
        <taxon>Actinomycetota</taxon>
        <taxon>Actinomycetes</taxon>
        <taxon>Micrococcales</taxon>
        <taxon>Microbacteriaceae</taxon>
        <taxon>Microbacterium</taxon>
    </lineage>
</organism>
<dbReference type="InterPro" id="IPR051542">
    <property type="entry name" value="Hydrogenase_cytochrome"/>
</dbReference>
<protein>
    <submittedName>
        <fullName evidence="3">Cytochrome b/b6 domain-containing protein</fullName>
    </submittedName>
</protein>
<evidence type="ECO:0000256" key="1">
    <source>
        <dbReference type="SAM" id="MobiDB-lite"/>
    </source>
</evidence>
<keyword evidence="2" id="KW-1133">Transmembrane helix</keyword>
<feature type="region of interest" description="Disordered" evidence="1">
    <location>
        <begin position="1"/>
        <end position="50"/>
    </location>
</feature>
<feature type="compositionally biased region" description="Low complexity" evidence="1">
    <location>
        <begin position="88"/>
        <end position="100"/>
    </location>
</feature>
<dbReference type="PANTHER" id="PTHR30485">
    <property type="entry name" value="NI/FE-HYDROGENASE 1 B-TYPE CYTOCHROME SUBUNIT"/>
    <property type="match status" value="1"/>
</dbReference>
<feature type="transmembrane region" description="Helical" evidence="2">
    <location>
        <begin position="200"/>
        <end position="224"/>
    </location>
</feature>
<gene>
    <name evidence="3" type="ORF">RBR11_17535</name>
</gene>
<keyword evidence="2" id="KW-0472">Membrane</keyword>
<dbReference type="Gene3D" id="1.20.950.20">
    <property type="entry name" value="Transmembrane di-heme cytochromes, Chain C"/>
    <property type="match status" value="1"/>
</dbReference>
<feature type="region of interest" description="Disordered" evidence="1">
    <location>
        <begin position="143"/>
        <end position="162"/>
    </location>
</feature>
<proteinExistence type="predicted"/>